<sequence length="191" mass="20002">MAAVRAGSADGSAELARLNLVVSPLRRALLKGARAAAELPDIPDAQIELLRAVPRGVQKSPGELATELGLGRSTVSNLLKLLEQAGLVERATSGSDGRRVAVRATERALDLLERFDRASGELVAEAAAGLGGDERRALVAAVPVLERLRELVEAQSEASRASAAARERVIREGSSSKSPRKTEPSAQVSTP</sequence>
<dbReference type="SUPFAM" id="SSF46785">
    <property type="entry name" value="Winged helix' DNA-binding domain"/>
    <property type="match status" value="1"/>
</dbReference>
<evidence type="ECO:0000256" key="2">
    <source>
        <dbReference type="ARBA" id="ARBA00023125"/>
    </source>
</evidence>
<feature type="region of interest" description="Disordered" evidence="4">
    <location>
        <begin position="155"/>
        <end position="191"/>
    </location>
</feature>
<dbReference type="InterPro" id="IPR039422">
    <property type="entry name" value="MarR/SlyA-like"/>
</dbReference>
<dbReference type="InterPro" id="IPR000835">
    <property type="entry name" value="HTH_MarR-typ"/>
</dbReference>
<dbReference type="PRINTS" id="PR00598">
    <property type="entry name" value="HTHMARR"/>
</dbReference>
<keyword evidence="7" id="KW-1185">Reference proteome</keyword>
<evidence type="ECO:0000256" key="4">
    <source>
        <dbReference type="SAM" id="MobiDB-lite"/>
    </source>
</evidence>
<protein>
    <submittedName>
        <fullName evidence="6">MarR family transcriptional regulator</fullName>
    </submittedName>
</protein>
<feature type="compositionally biased region" description="Low complexity" evidence="4">
    <location>
        <begin position="155"/>
        <end position="164"/>
    </location>
</feature>
<organism evidence="6 7">
    <name type="scientific">Agromyces soli</name>
    <dbReference type="NCBI Taxonomy" id="659012"/>
    <lineage>
        <taxon>Bacteria</taxon>
        <taxon>Bacillati</taxon>
        <taxon>Actinomycetota</taxon>
        <taxon>Actinomycetes</taxon>
        <taxon>Micrococcales</taxon>
        <taxon>Microbacteriaceae</taxon>
        <taxon>Agromyces</taxon>
    </lineage>
</organism>
<dbReference type="Pfam" id="PF12802">
    <property type="entry name" value="MarR_2"/>
    <property type="match status" value="1"/>
</dbReference>
<evidence type="ECO:0000256" key="1">
    <source>
        <dbReference type="ARBA" id="ARBA00023015"/>
    </source>
</evidence>
<dbReference type="InterPro" id="IPR011991">
    <property type="entry name" value="ArsR-like_HTH"/>
</dbReference>
<feature type="domain" description="HTH marR-type" evidence="5">
    <location>
        <begin position="15"/>
        <end position="147"/>
    </location>
</feature>
<dbReference type="RefSeq" id="WP_243570385.1">
    <property type="nucleotide sequence ID" value="NZ_BAAARD010000001.1"/>
</dbReference>
<keyword evidence="3" id="KW-0804">Transcription</keyword>
<dbReference type="PROSITE" id="PS01117">
    <property type="entry name" value="HTH_MARR_1"/>
    <property type="match status" value="1"/>
</dbReference>
<dbReference type="PANTHER" id="PTHR33164">
    <property type="entry name" value="TRANSCRIPTIONAL REGULATOR, MARR FAMILY"/>
    <property type="match status" value="1"/>
</dbReference>
<dbReference type="PANTHER" id="PTHR33164:SF43">
    <property type="entry name" value="HTH-TYPE TRANSCRIPTIONAL REPRESSOR YETL"/>
    <property type="match status" value="1"/>
</dbReference>
<keyword evidence="1" id="KW-0805">Transcription regulation</keyword>
<evidence type="ECO:0000313" key="6">
    <source>
        <dbReference type="EMBL" id="UOE27555.1"/>
    </source>
</evidence>
<evidence type="ECO:0000313" key="7">
    <source>
        <dbReference type="Proteomes" id="UP000831304"/>
    </source>
</evidence>
<name>A0ABY4B3F4_9MICO</name>
<dbReference type="InterPro" id="IPR036388">
    <property type="entry name" value="WH-like_DNA-bd_sf"/>
</dbReference>
<dbReference type="EMBL" id="CP094533">
    <property type="protein sequence ID" value="UOE27555.1"/>
    <property type="molecule type" value="Genomic_DNA"/>
</dbReference>
<dbReference type="InterPro" id="IPR036390">
    <property type="entry name" value="WH_DNA-bd_sf"/>
</dbReference>
<dbReference type="SMART" id="SM00347">
    <property type="entry name" value="HTH_MARR"/>
    <property type="match status" value="1"/>
</dbReference>
<dbReference type="Proteomes" id="UP000831304">
    <property type="component" value="Chromosome"/>
</dbReference>
<proteinExistence type="predicted"/>
<keyword evidence="2" id="KW-0238">DNA-binding</keyword>
<reference evidence="6 7" key="1">
    <citation type="submission" date="2022-03" db="EMBL/GenBank/DDBJ databases">
        <title>Agromyces sp. isolated from the gut of P. brevitarsis seulensis larvae.</title>
        <authorList>
            <person name="Won M."/>
            <person name="Kwon S.-W."/>
        </authorList>
    </citation>
    <scope>NUCLEOTIDE SEQUENCE [LARGE SCALE GENOMIC DNA]</scope>
    <source>
        <strain evidence="6 7">KACC 16215</strain>
    </source>
</reference>
<dbReference type="PROSITE" id="PS50995">
    <property type="entry name" value="HTH_MARR_2"/>
    <property type="match status" value="1"/>
</dbReference>
<evidence type="ECO:0000256" key="3">
    <source>
        <dbReference type="ARBA" id="ARBA00023163"/>
    </source>
</evidence>
<dbReference type="CDD" id="cd00090">
    <property type="entry name" value="HTH_ARSR"/>
    <property type="match status" value="1"/>
</dbReference>
<accession>A0ABY4B3F4</accession>
<dbReference type="Gene3D" id="1.10.10.10">
    <property type="entry name" value="Winged helix-like DNA-binding domain superfamily/Winged helix DNA-binding domain"/>
    <property type="match status" value="1"/>
</dbReference>
<gene>
    <name evidence="6" type="ORF">MTP13_07190</name>
</gene>
<evidence type="ECO:0000259" key="5">
    <source>
        <dbReference type="PROSITE" id="PS50995"/>
    </source>
</evidence>
<dbReference type="InterPro" id="IPR023187">
    <property type="entry name" value="Tscrpt_reg_MarR-type_CS"/>
</dbReference>